<dbReference type="Proteomes" id="UP000271241">
    <property type="component" value="Unassembled WGS sequence"/>
</dbReference>
<dbReference type="PANTHER" id="PTHR38488">
    <property type="entry name" value="OXIDOREDUCTASE 9.5 KDA SUBUNIT, PUTATIVE (AFU_ORTHOLOGUE AFUA_5G08980)-RELATED"/>
    <property type="match status" value="1"/>
</dbReference>
<dbReference type="InterPro" id="IPR039961">
    <property type="entry name" value="Nuo9.5"/>
</dbReference>
<proteinExistence type="predicted"/>
<dbReference type="CDD" id="cd22903">
    <property type="entry name" value="NI9M"/>
    <property type="match status" value="1"/>
</dbReference>
<evidence type="ECO:0000256" key="1">
    <source>
        <dbReference type="SAM" id="MobiDB-lite"/>
    </source>
</evidence>
<keyword evidence="2" id="KW-0812">Transmembrane</keyword>
<feature type="transmembrane region" description="Helical" evidence="2">
    <location>
        <begin position="20"/>
        <end position="40"/>
    </location>
</feature>
<organism evidence="3 4">
    <name type="scientific">Thamnocephalis sphaerospora</name>
    <dbReference type="NCBI Taxonomy" id="78915"/>
    <lineage>
        <taxon>Eukaryota</taxon>
        <taxon>Fungi</taxon>
        <taxon>Fungi incertae sedis</taxon>
        <taxon>Zoopagomycota</taxon>
        <taxon>Zoopagomycotina</taxon>
        <taxon>Zoopagomycetes</taxon>
        <taxon>Zoopagales</taxon>
        <taxon>Sigmoideomycetaceae</taxon>
        <taxon>Thamnocephalis</taxon>
    </lineage>
</organism>
<accession>A0A4P9XSQ6</accession>
<dbReference type="STRING" id="78915.A0A4P9XSQ6"/>
<reference evidence="4" key="1">
    <citation type="journal article" date="2018" name="Nat. Microbiol.">
        <title>Leveraging single-cell genomics to expand the fungal tree of life.</title>
        <authorList>
            <person name="Ahrendt S.R."/>
            <person name="Quandt C.A."/>
            <person name="Ciobanu D."/>
            <person name="Clum A."/>
            <person name="Salamov A."/>
            <person name="Andreopoulos B."/>
            <person name="Cheng J.F."/>
            <person name="Woyke T."/>
            <person name="Pelin A."/>
            <person name="Henrissat B."/>
            <person name="Reynolds N.K."/>
            <person name="Benny G.L."/>
            <person name="Smith M.E."/>
            <person name="James T.Y."/>
            <person name="Grigoriev I.V."/>
        </authorList>
    </citation>
    <scope>NUCLEOTIDE SEQUENCE [LARGE SCALE GENOMIC DNA]</scope>
    <source>
        <strain evidence="4">RSA 1356</strain>
    </source>
</reference>
<keyword evidence="2" id="KW-1133">Transmembrane helix</keyword>
<keyword evidence="2" id="KW-0472">Membrane</keyword>
<evidence type="ECO:0000313" key="4">
    <source>
        <dbReference type="Proteomes" id="UP000271241"/>
    </source>
</evidence>
<evidence type="ECO:0008006" key="5">
    <source>
        <dbReference type="Google" id="ProtNLM"/>
    </source>
</evidence>
<dbReference type="OrthoDB" id="2093409at2759"/>
<gene>
    <name evidence="3" type="ORF">THASP1DRAFT_29652</name>
</gene>
<sequence>MSVARLWDRFRRFTFDHPVISFSLIVGVAGPVMAAVGIPLRRRLGYEPAPELPASYPLPNRRRNPPVGYDD</sequence>
<dbReference type="PANTHER" id="PTHR38488:SF1">
    <property type="entry name" value="OXIDOREDUCTASE 9.5 KDA SUBUNIT, PUTATIVE (AFU_ORTHOLOGUE AFUA_5G08980)-RELATED"/>
    <property type="match status" value="1"/>
</dbReference>
<evidence type="ECO:0000256" key="2">
    <source>
        <dbReference type="SAM" id="Phobius"/>
    </source>
</evidence>
<feature type="region of interest" description="Disordered" evidence="1">
    <location>
        <begin position="48"/>
        <end position="71"/>
    </location>
</feature>
<protein>
    <recommendedName>
        <fullName evidence="5">NADH-ubiquinone oxidoreductase 9.5 kDa subunit</fullName>
    </recommendedName>
</protein>
<evidence type="ECO:0000313" key="3">
    <source>
        <dbReference type="EMBL" id="RKP08541.1"/>
    </source>
</evidence>
<keyword evidence="4" id="KW-1185">Reference proteome</keyword>
<name>A0A4P9XSQ6_9FUNG</name>
<dbReference type="EMBL" id="KZ992592">
    <property type="protein sequence ID" value="RKP08541.1"/>
    <property type="molecule type" value="Genomic_DNA"/>
</dbReference>
<dbReference type="AlphaFoldDB" id="A0A4P9XSQ6"/>